<organism evidence="3 4">
    <name type="scientific">Methanooceanicella nereidis</name>
    <dbReference type="NCBI Taxonomy" id="2052831"/>
    <lineage>
        <taxon>Archaea</taxon>
        <taxon>Methanobacteriati</taxon>
        <taxon>Methanobacteriota</taxon>
        <taxon>Stenosarchaea group</taxon>
        <taxon>Methanomicrobia</taxon>
        <taxon>Methanocellales</taxon>
        <taxon>Methanocellaceae</taxon>
        <taxon>Methanooceanicella</taxon>
    </lineage>
</organism>
<evidence type="ECO:0000259" key="2">
    <source>
        <dbReference type="Pfam" id="PF12804"/>
    </source>
</evidence>
<dbReference type="Gene3D" id="3.90.550.10">
    <property type="entry name" value="Spore Coat Polysaccharide Biosynthesis Protein SpsA, Chain A"/>
    <property type="match status" value="1"/>
</dbReference>
<dbReference type="RefSeq" id="WP_230742553.1">
    <property type="nucleotide sequence ID" value="NZ_PGCK01000010.1"/>
</dbReference>
<reference evidence="3 4" key="1">
    <citation type="submission" date="2017-11" db="EMBL/GenBank/DDBJ databases">
        <title>Isolation and Characterization of Family Methanocellaceae Species from Potential Methane Hydrate Area Offshore Southwestern Taiwan.</title>
        <authorList>
            <person name="Zhang W.-L."/>
            <person name="Chen W.-C."/>
            <person name="Lai M.-C."/>
            <person name="Chen S.-C."/>
        </authorList>
    </citation>
    <scope>NUCLEOTIDE SEQUENCE [LARGE SCALE GENOMIC DNA]</scope>
    <source>
        <strain evidence="3 4">CWC-04</strain>
    </source>
</reference>
<evidence type="ECO:0000256" key="1">
    <source>
        <dbReference type="ARBA" id="ARBA00022679"/>
    </source>
</evidence>
<keyword evidence="4" id="KW-1185">Reference proteome</keyword>
<feature type="domain" description="MobA-like NTP transferase" evidence="2">
    <location>
        <begin position="3"/>
        <end position="131"/>
    </location>
</feature>
<dbReference type="AlphaFoldDB" id="A0AAP2RG94"/>
<dbReference type="Pfam" id="PF12804">
    <property type="entry name" value="NTP_transf_3"/>
    <property type="match status" value="1"/>
</dbReference>
<keyword evidence="3" id="KW-0548">Nucleotidyltransferase</keyword>
<comment type="caution">
    <text evidence="3">The sequence shown here is derived from an EMBL/GenBank/DDBJ whole genome shotgun (WGS) entry which is preliminary data.</text>
</comment>
<dbReference type="SUPFAM" id="SSF53448">
    <property type="entry name" value="Nucleotide-diphospho-sugar transferases"/>
    <property type="match status" value="1"/>
</dbReference>
<accession>A0AAP2RG94</accession>
<evidence type="ECO:0000313" key="3">
    <source>
        <dbReference type="EMBL" id="MCD1295697.1"/>
    </source>
</evidence>
<dbReference type="InterPro" id="IPR025877">
    <property type="entry name" value="MobA-like_NTP_Trfase"/>
</dbReference>
<proteinExistence type="predicted"/>
<keyword evidence="1" id="KW-0808">Transferase</keyword>
<gene>
    <name evidence="3" type="ORF">CUJ83_11880</name>
</gene>
<dbReference type="PANTHER" id="PTHR19136:SF86">
    <property type="entry name" value="ADENOSYLCOBINAMIDE-PHOSPHATE GUANYLYLTRANSFERASE"/>
    <property type="match status" value="1"/>
</dbReference>
<dbReference type="PANTHER" id="PTHR19136">
    <property type="entry name" value="MOLYBDENUM COFACTOR GUANYLYLTRANSFERASE"/>
    <property type="match status" value="1"/>
</dbReference>
<dbReference type="GO" id="GO:0016779">
    <property type="term" value="F:nucleotidyltransferase activity"/>
    <property type="evidence" value="ECO:0007669"/>
    <property type="project" value="UniProtKB-KW"/>
</dbReference>
<name>A0AAP2RG94_9EURY</name>
<protein>
    <submittedName>
        <fullName evidence="3">Adenosylcobinamide-phosphate guanylyltransferase</fullName>
    </submittedName>
</protein>
<evidence type="ECO:0000313" key="4">
    <source>
        <dbReference type="Proteomes" id="UP001320159"/>
    </source>
</evidence>
<sequence length="208" mass="23115">MDALVMSGGRGKRMGSVEKPMLLLEDKPLISYVVDALKASSKIENINIAISENVPLTEEYLRDTYGKGPDVRIIMTPGKGYIEDTRYAVELLSLNEPFLILSSDIPMITPDVIDDIITAYENCGKEALSVWVDESCLKNIDINKDLTLDDSGRKLVPCGINVINGKHIDRPQEESAIVYDNEALAININYPKDLEICRELIKNSPSSR</sequence>
<dbReference type="InterPro" id="IPR029044">
    <property type="entry name" value="Nucleotide-diphossugar_trans"/>
</dbReference>
<dbReference type="EMBL" id="PGCK01000010">
    <property type="protein sequence ID" value="MCD1295697.1"/>
    <property type="molecule type" value="Genomic_DNA"/>
</dbReference>
<dbReference type="Proteomes" id="UP001320159">
    <property type="component" value="Unassembled WGS sequence"/>
</dbReference>